<comment type="subcellular location">
    <subcellularLocation>
        <location evidence="1">Secreted</location>
    </subcellularLocation>
</comment>
<dbReference type="Proteomes" id="UP000466442">
    <property type="component" value="Unassembled WGS sequence"/>
</dbReference>
<dbReference type="PANTHER" id="PTHR10009">
    <property type="entry name" value="PROTEIN YELLOW-RELATED"/>
    <property type="match status" value="1"/>
</dbReference>
<keyword evidence="4" id="KW-0325">Glycoprotein</keyword>
<evidence type="ECO:0000256" key="6">
    <source>
        <dbReference type="SAM" id="SignalP"/>
    </source>
</evidence>
<feature type="compositionally biased region" description="Basic residues" evidence="5">
    <location>
        <begin position="412"/>
        <end position="427"/>
    </location>
</feature>
<comment type="caution">
    <text evidence="7">The sequence shown here is derived from an EMBL/GenBank/DDBJ whole genome shotgun (WGS) entry which is preliminary data.</text>
</comment>
<feature type="signal peptide" evidence="6">
    <location>
        <begin position="1"/>
        <end position="25"/>
    </location>
</feature>
<keyword evidence="8" id="KW-1185">Reference proteome</keyword>
<protein>
    <recommendedName>
        <fullName evidence="9">Bee-milk protein</fullName>
    </recommendedName>
</protein>
<dbReference type="OrthoDB" id="8184345at2759"/>
<evidence type="ECO:0000256" key="2">
    <source>
        <dbReference type="ARBA" id="ARBA00009127"/>
    </source>
</evidence>
<dbReference type="EMBL" id="WIXP02000013">
    <property type="protein sequence ID" value="KAF6201096.1"/>
    <property type="molecule type" value="Genomic_DNA"/>
</dbReference>
<evidence type="ECO:0000256" key="4">
    <source>
        <dbReference type="ARBA" id="ARBA00023180"/>
    </source>
</evidence>
<name>A0A8S9WZ80_APOLU</name>
<evidence type="ECO:0008006" key="9">
    <source>
        <dbReference type="Google" id="ProtNLM"/>
    </source>
</evidence>
<evidence type="ECO:0000256" key="3">
    <source>
        <dbReference type="ARBA" id="ARBA00022525"/>
    </source>
</evidence>
<evidence type="ECO:0000313" key="7">
    <source>
        <dbReference type="EMBL" id="KAF6201096.1"/>
    </source>
</evidence>
<dbReference type="InterPro" id="IPR017996">
    <property type="entry name" value="MRJP/yellow-related"/>
</dbReference>
<dbReference type="Gene3D" id="2.120.10.30">
    <property type="entry name" value="TolB, C-terminal domain"/>
    <property type="match status" value="1"/>
</dbReference>
<reference evidence="7" key="1">
    <citation type="journal article" date="2021" name="Mol. Ecol. Resour.">
        <title>Apolygus lucorum genome provides insights into omnivorousness and mesophyll feeding.</title>
        <authorList>
            <person name="Liu Y."/>
            <person name="Liu H."/>
            <person name="Wang H."/>
            <person name="Huang T."/>
            <person name="Liu B."/>
            <person name="Yang B."/>
            <person name="Yin L."/>
            <person name="Li B."/>
            <person name="Zhang Y."/>
            <person name="Zhang S."/>
            <person name="Jiang F."/>
            <person name="Zhang X."/>
            <person name="Ren Y."/>
            <person name="Wang B."/>
            <person name="Wang S."/>
            <person name="Lu Y."/>
            <person name="Wu K."/>
            <person name="Fan W."/>
            <person name="Wang G."/>
        </authorList>
    </citation>
    <scope>NUCLEOTIDE SEQUENCE</scope>
    <source>
        <strain evidence="7">12Hb</strain>
    </source>
</reference>
<accession>A0A8S9WZ80</accession>
<dbReference type="AlphaFoldDB" id="A0A8S9WZ80"/>
<sequence length="450" mass="51676">MTSTLFNMKSAVMLVWWLTTPGGWAQWLTVTHIWSSVDFDYPSTYMKTLFLEHGEHVPEDVVMLDVDMYKGRIFVTTPSLIGGTPASLSTLVMKPDKHGFPLLKPYPDWLWHNITDPTDCHSIKSIFRIKIDKLGRLWAVDSGVGFAFSDRKGRYNCNPKILVFDLNNHDKLIRSYEIDKLELDEDSLLLNIEVQVMSKDGKETYAYIADSMGTRMIVYNFAKDELHVYQHPYFFPDPAFGFFHVNGQEFTVMDGLFNIALDEKSDTLYFHTLASGRECTAPASLLRNKTMTEAQARTFTRSPERPFHVTNEVMTDNGLLIFPSLEHNSLYAWDTRTPYVQENFMLVAKDEEALQFPTGMKIAGGKFIMMTARLQNMLVTGVPNRGEINYRILMGDIDHLKSAFSRHALKPAAKHKTPHHLSSKHRLPPPTSYAYSRNNVYRRFPFKGLY</sequence>
<feature type="region of interest" description="Disordered" evidence="5">
    <location>
        <begin position="412"/>
        <end position="433"/>
    </location>
</feature>
<evidence type="ECO:0000313" key="8">
    <source>
        <dbReference type="Proteomes" id="UP000466442"/>
    </source>
</evidence>
<keyword evidence="3" id="KW-0964">Secreted</keyword>
<dbReference type="SUPFAM" id="SSF63829">
    <property type="entry name" value="Calcium-dependent phosphotriesterase"/>
    <property type="match status" value="1"/>
</dbReference>
<gene>
    <name evidence="7" type="ORF">GE061_005543</name>
</gene>
<proteinExistence type="inferred from homology"/>
<evidence type="ECO:0000256" key="1">
    <source>
        <dbReference type="ARBA" id="ARBA00004613"/>
    </source>
</evidence>
<dbReference type="GO" id="GO:0005576">
    <property type="term" value="C:extracellular region"/>
    <property type="evidence" value="ECO:0007669"/>
    <property type="project" value="UniProtKB-SubCell"/>
</dbReference>
<keyword evidence="6" id="KW-0732">Signal</keyword>
<dbReference type="PANTHER" id="PTHR10009:SF7">
    <property type="entry name" value="GH10609P-RELATED"/>
    <property type="match status" value="1"/>
</dbReference>
<dbReference type="Pfam" id="PF03022">
    <property type="entry name" value="MRJP"/>
    <property type="match status" value="1"/>
</dbReference>
<organism evidence="7 8">
    <name type="scientific">Apolygus lucorum</name>
    <name type="common">Small green plant bug</name>
    <name type="synonym">Lygocoris lucorum</name>
    <dbReference type="NCBI Taxonomy" id="248454"/>
    <lineage>
        <taxon>Eukaryota</taxon>
        <taxon>Metazoa</taxon>
        <taxon>Ecdysozoa</taxon>
        <taxon>Arthropoda</taxon>
        <taxon>Hexapoda</taxon>
        <taxon>Insecta</taxon>
        <taxon>Pterygota</taxon>
        <taxon>Neoptera</taxon>
        <taxon>Paraneoptera</taxon>
        <taxon>Hemiptera</taxon>
        <taxon>Heteroptera</taxon>
        <taxon>Panheteroptera</taxon>
        <taxon>Cimicomorpha</taxon>
        <taxon>Miridae</taxon>
        <taxon>Mirini</taxon>
        <taxon>Apolygus</taxon>
    </lineage>
</organism>
<evidence type="ECO:0000256" key="5">
    <source>
        <dbReference type="SAM" id="MobiDB-lite"/>
    </source>
</evidence>
<feature type="chain" id="PRO_5035934888" description="Bee-milk protein" evidence="6">
    <location>
        <begin position="26"/>
        <end position="450"/>
    </location>
</feature>
<comment type="similarity">
    <text evidence="2">Belongs to the major royal jelly protein family.</text>
</comment>
<dbReference type="InterPro" id="IPR011042">
    <property type="entry name" value="6-blade_b-propeller_TolB-like"/>
</dbReference>